<dbReference type="Proteomes" id="UP000183832">
    <property type="component" value="Unassembled WGS sequence"/>
</dbReference>
<gene>
    <name evidence="2" type="ORF">CLUMA_CG000940</name>
</gene>
<name>A0A1J1HGX4_9DIPT</name>
<dbReference type="AlphaFoldDB" id="A0A1J1HGX4"/>
<evidence type="ECO:0000256" key="1">
    <source>
        <dbReference type="SAM" id="MobiDB-lite"/>
    </source>
</evidence>
<protein>
    <submittedName>
        <fullName evidence="2">CLUMA_CG000940, isoform A</fullName>
    </submittedName>
</protein>
<evidence type="ECO:0000313" key="3">
    <source>
        <dbReference type="Proteomes" id="UP000183832"/>
    </source>
</evidence>
<keyword evidence="3" id="KW-1185">Reference proteome</keyword>
<accession>A0A1J1HGX4</accession>
<evidence type="ECO:0000313" key="2">
    <source>
        <dbReference type="EMBL" id="CRK87131.1"/>
    </source>
</evidence>
<sequence length="81" mass="9427">MRAHELKEQQKEAKNIDDENDTCNNSHTQDNHDSQISLCALARDMNCKHLNVTTHNLFFHRHQAEQISTTVINRQTDSRKA</sequence>
<feature type="compositionally biased region" description="Basic and acidic residues" evidence="1">
    <location>
        <begin position="1"/>
        <end position="17"/>
    </location>
</feature>
<feature type="region of interest" description="Disordered" evidence="1">
    <location>
        <begin position="1"/>
        <end position="33"/>
    </location>
</feature>
<dbReference type="EMBL" id="CVRI01000004">
    <property type="protein sequence ID" value="CRK87131.1"/>
    <property type="molecule type" value="Genomic_DNA"/>
</dbReference>
<reference evidence="2 3" key="1">
    <citation type="submission" date="2015-04" db="EMBL/GenBank/DDBJ databases">
        <authorList>
            <person name="Syromyatnikov M.Y."/>
            <person name="Popov V.N."/>
        </authorList>
    </citation>
    <scope>NUCLEOTIDE SEQUENCE [LARGE SCALE GENOMIC DNA]</scope>
</reference>
<proteinExistence type="predicted"/>
<organism evidence="2 3">
    <name type="scientific">Clunio marinus</name>
    <dbReference type="NCBI Taxonomy" id="568069"/>
    <lineage>
        <taxon>Eukaryota</taxon>
        <taxon>Metazoa</taxon>
        <taxon>Ecdysozoa</taxon>
        <taxon>Arthropoda</taxon>
        <taxon>Hexapoda</taxon>
        <taxon>Insecta</taxon>
        <taxon>Pterygota</taxon>
        <taxon>Neoptera</taxon>
        <taxon>Endopterygota</taxon>
        <taxon>Diptera</taxon>
        <taxon>Nematocera</taxon>
        <taxon>Chironomoidea</taxon>
        <taxon>Chironomidae</taxon>
        <taxon>Clunio</taxon>
    </lineage>
</organism>